<keyword evidence="1" id="KW-0472">Membrane</keyword>
<dbReference type="Proteomes" id="UP000006820">
    <property type="component" value="Chromosome"/>
</dbReference>
<keyword evidence="1" id="KW-0812">Transmembrane</keyword>
<evidence type="ECO:0000256" key="1">
    <source>
        <dbReference type="SAM" id="Phobius"/>
    </source>
</evidence>
<feature type="transmembrane region" description="Helical" evidence="1">
    <location>
        <begin position="350"/>
        <end position="371"/>
    </location>
</feature>
<dbReference type="STRING" id="247156.NFA_23810"/>
<accession>Q5YX63</accession>
<proteinExistence type="predicted"/>
<evidence type="ECO:0000313" key="3">
    <source>
        <dbReference type="Proteomes" id="UP000006820"/>
    </source>
</evidence>
<dbReference type="AlphaFoldDB" id="Q5YX63"/>
<gene>
    <name evidence="2" type="ordered locus">NFA_23810</name>
</gene>
<keyword evidence="1" id="KW-1133">Transmembrane helix</keyword>
<dbReference type="EMBL" id="AP006618">
    <property type="protein sequence ID" value="BAD57228.1"/>
    <property type="molecule type" value="Genomic_DNA"/>
</dbReference>
<protein>
    <recommendedName>
        <fullName evidence="4">Membrane-associated oxidoreductase</fullName>
    </recommendedName>
</protein>
<name>Q5YX63_NOCFA</name>
<dbReference type="HOGENOM" id="CLU_739320_0_0_11"/>
<reference evidence="2 3" key="1">
    <citation type="journal article" date="2004" name="Proc. Natl. Acad. Sci. U.S.A.">
        <title>The complete genomic sequence of Nocardia farcinica IFM 10152.</title>
        <authorList>
            <person name="Ishikawa J."/>
            <person name="Yamashita A."/>
            <person name="Mikami Y."/>
            <person name="Hoshino Y."/>
            <person name="Kurita H."/>
            <person name="Hotta K."/>
            <person name="Shiba T."/>
            <person name="Hattori M."/>
        </authorList>
    </citation>
    <scope>NUCLEOTIDE SEQUENCE [LARGE SCALE GENOMIC DNA]</scope>
    <source>
        <strain evidence="2 3">IFM 10152</strain>
    </source>
</reference>
<evidence type="ECO:0008006" key="4">
    <source>
        <dbReference type="Google" id="ProtNLM"/>
    </source>
</evidence>
<organism evidence="2 3">
    <name type="scientific">Nocardia farcinica (strain IFM 10152)</name>
    <dbReference type="NCBI Taxonomy" id="247156"/>
    <lineage>
        <taxon>Bacteria</taxon>
        <taxon>Bacillati</taxon>
        <taxon>Actinomycetota</taxon>
        <taxon>Actinomycetes</taxon>
        <taxon>Mycobacteriales</taxon>
        <taxon>Nocardiaceae</taxon>
        <taxon>Nocardia</taxon>
    </lineage>
</organism>
<keyword evidence="3" id="KW-1185">Reference proteome</keyword>
<dbReference type="eggNOG" id="COG3210">
    <property type="taxonomic scope" value="Bacteria"/>
</dbReference>
<sequence length="374" mass="40486">MSAPGGEFLNLSSSRIAHGVFARELYAAGEFVATGAKIGSELDLGSAIIYNPSGRAIVLDTADIVGSLSMKNVTAIGEIHASALKVGGQLDLRAVSVSGAATGNLSLANSKINILILRGIRTIQGHVDLSRANVSEIWTDAHKVPHVRIKVTGWEIGDIFGQLRTDYRAFSGWLSISSTMTKSQADPDFVIQPWRMAADIYEKNGNHSGSRYLRYQGAKRSARKSRPLDTVFSWMYGVVVGFGYKPAYTLGWLLLIGIVTTLFVSSNKHNFAPIDPGSAQIAAVDYSKRMNIDPPAEINGSTPCELMPTYPCLRPEIFALNNIIPAAATTPRPDWVISSQAPWYLSGMMAALRVICWILLAMFLAGITGLLRKV</sequence>
<dbReference type="KEGG" id="nfa:NFA_23810"/>
<evidence type="ECO:0000313" key="2">
    <source>
        <dbReference type="EMBL" id="BAD57228.1"/>
    </source>
</evidence>